<evidence type="ECO:0000313" key="1">
    <source>
        <dbReference type="EMBL" id="KAI9898186.1"/>
    </source>
</evidence>
<sequence>MRLVSFITAALAIVPGAFAVDQTKSAIVWFDDANTPDSIIQKAKDDIISAGGKITHTYSIIKGFAVVAPEQALQVVQTWGTEHAIRVEEDEVVSIDN</sequence>
<proteinExistence type="predicted"/>
<dbReference type="Proteomes" id="UP001163324">
    <property type="component" value="Chromosome 6"/>
</dbReference>
<keyword evidence="2" id="KW-1185">Reference proteome</keyword>
<gene>
    <name evidence="1" type="ORF">N3K66_006546</name>
</gene>
<protein>
    <submittedName>
        <fullName evidence="1">Uncharacterized protein</fullName>
    </submittedName>
</protein>
<comment type="caution">
    <text evidence="1">The sequence shown here is derived from an EMBL/GenBank/DDBJ whole genome shotgun (WGS) entry which is preliminary data.</text>
</comment>
<reference evidence="1" key="1">
    <citation type="submission" date="2022-10" db="EMBL/GenBank/DDBJ databases">
        <title>Complete Genome of Trichothecium roseum strain YXFP-22015, a Plant Pathogen Isolated from Citrus.</title>
        <authorList>
            <person name="Wang Y."/>
            <person name="Zhu L."/>
        </authorList>
    </citation>
    <scope>NUCLEOTIDE SEQUENCE</scope>
    <source>
        <strain evidence="1">YXFP-22015</strain>
    </source>
</reference>
<accession>A0ACC0UWU9</accession>
<evidence type="ECO:0000313" key="2">
    <source>
        <dbReference type="Proteomes" id="UP001163324"/>
    </source>
</evidence>
<name>A0ACC0UWU9_9HYPO</name>
<dbReference type="EMBL" id="CM047945">
    <property type="protein sequence ID" value="KAI9898186.1"/>
    <property type="molecule type" value="Genomic_DNA"/>
</dbReference>
<organism evidence="1 2">
    <name type="scientific">Trichothecium roseum</name>
    <dbReference type="NCBI Taxonomy" id="47278"/>
    <lineage>
        <taxon>Eukaryota</taxon>
        <taxon>Fungi</taxon>
        <taxon>Dikarya</taxon>
        <taxon>Ascomycota</taxon>
        <taxon>Pezizomycotina</taxon>
        <taxon>Sordariomycetes</taxon>
        <taxon>Hypocreomycetidae</taxon>
        <taxon>Hypocreales</taxon>
        <taxon>Hypocreales incertae sedis</taxon>
        <taxon>Trichothecium</taxon>
    </lineage>
</organism>